<dbReference type="Proteomes" id="UP000249282">
    <property type="component" value="Unassembled WGS sequence"/>
</dbReference>
<comment type="caution">
    <text evidence="2">The sequence shown here is derived from an EMBL/GenBank/DDBJ whole genome shotgun (WGS) entry which is preliminary data.</text>
</comment>
<organism evidence="2 3">
    <name type="scientific">Acinetobacter johnsonii</name>
    <dbReference type="NCBI Taxonomy" id="40214"/>
    <lineage>
        <taxon>Bacteria</taxon>
        <taxon>Pseudomonadati</taxon>
        <taxon>Pseudomonadota</taxon>
        <taxon>Gammaproteobacteria</taxon>
        <taxon>Moraxellales</taxon>
        <taxon>Moraxellaceae</taxon>
        <taxon>Acinetobacter</taxon>
    </lineage>
</organism>
<sequence length="243" mass="27221">MNMPISIPHAITGSINHIEIAQIVHTEPRNVKLSIERLANKDVIQLPPMAKVENKQSLSPNRFSDAYVFSGEQGKLDSITVVAQLCPQFTALLVKRWYELESQAAKPVELSRMDLIQLALAAEQENQALKDHVAVLEPKAQVMDVIADTVNTYSIRDSAKTIGIQESKLIDFMLKKRWVFRENSRHRRLCAYAQRVEQKVMVNKVSQVIACVEGDKVYTQARITAFGLTRLTALVAAAGLLNK</sequence>
<dbReference type="Pfam" id="PF03374">
    <property type="entry name" value="ANT"/>
    <property type="match status" value="1"/>
</dbReference>
<evidence type="ECO:0000259" key="1">
    <source>
        <dbReference type="Pfam" id="PF03374"/>
    </source>
</evidence>
<feature type="domain" description="Antirepressor protein C-terminal" evidence="1">
    <location>
        <begin position="132"/>
        <end position="234"/>
    </location>
</feature>
<keyword evidence="2" id="KW-0238">DNA-binding</keyword>
<evidence type="ECO:0000313" key="3">
    <source>
        <dbReference type="Proteomes" id="UP000249282"/>
    </source>
</evidence>
<dbReference type="InterPro" id="IPR005039">
    <property type="entry name" value="Ant_C"/>
</dbReference>
<evidence type="ECO:0000313" key="2">
    <source>
        <dbReference type="EMBL" id="PZQ93523.1"/>
    </source>
</evidence>
<gene>
    <name evidence="2" type="ORF">DI542_01400</name>
</gene>
<protein>
    <submittedName>
        <fullName evidence="2">DNA-binding protein</fullName>
    </submittedName>
</protein>
<dbReference type="AlphaFoldDB" id="A0A2W5TR83"/>
<dbReference type="EMBL" id="QFQJ01000003">
    <property type="protein sequence ID" value="PZQ93523.1"/>
    <property type="molecule type" value="Genomic_DNA"/>
</dbReference>
<dbReference type="GO" id="GO:0003677">
    <property type="term" value="F:DNA binding"/>
    <property type="evidence" value="ECO:0007669"/>
    <property type="project" value="UniProtKB-KW"/>
</dbReference>
<name>A0A2W5TR83_ACIJO</name>
<proteinExistence type="predicted"/>
<reference evidence="2 3" key="1">
    <citation type="submission" date="2017-11" db="EMBL/GenBank/DDBJ databases">
        <title>Infants hospitalized years apart are colonized by the same room-sourced microbial strains.</title>
        <authorList>
            <person name="Brooks B."/>
            <person name="Olm M.R."/>
            <person name="Firek B.A."/>
            <person name="Baker R."/>
            <person name="Thomas B.C."/>
            <person name="Morowitz M.J."/>
            <person name="Banfield J.F."/>
        </authorList>
    </citation>
    <scope>NUCLEOTIDE SEQUENCE [LARGE SCALE GENOMIC DNA]</scope>
    <source>
        <strain evidence="2">S2_003_000_R3_20</strain>
    </source>
</reference>
<accession>A0A2W5TR83</accession>